<dbReference type="Pfam" id="PF03747">
    <property type="entry name" value="ADP_ribosyl_GH"/>
    <property type="match status" value="1"/>
</dbReference>
<feature type="binding site" evidence="1">
    <location>
        <position position="36"/>
    </location>
    <ligand>
        <name>Mg(2+)</name>
        <dbReference type="ChEBI" id="CHEBI:18420"/>
        <label>1</label>
    </ligand>
</feature>
<feature type="binding site" evidence="1">
    <location>
        <position position="217"/>
    </location>
    <ligand>
        <name>Mg(2+)</name>
        <dbReference type="ChEBI" id="CHEBI:18420"/>
        <label>1</label>
    </ligand>
</feature>
<dbReference type="SUPFAM" id="SSF101478">
    <property type="entry name" value="ADP-ribosylglycohydrolase"/>
    <property type="match status" value="1"/>
</dbReference>
<dbReference type="AlphaFoldDB" id="A0A4T2GXV9"/>
<feature type="transmembrane region" description="Helical" evidence="3">
    <location>
        <begin position="583"/>
        <end position="602"/>
    </location>
</feature>
<feature type="binding site" evidence="1">
    <location>
        <position position="35"/>
    </location>
    <ligand>
        <name>Mg(2+)</name>
        <dbReference type="ChEBI" id="CHEBI:18420"/>
        <label>1</label>
    </ligand>
</feature>
<dbReference type="GO" id="GO:0046872">
    <property type="term" value="F:metal ion binding"/>
    <property type="evidence" value="ECO:0007669"/>
    <property type="project" value="UniProtKB-KW"/>
</dbReference>
<feature type="transmembrane region" description="Helical" evidence="3">
    <location>
        <begin position="558"/>
        <end position="577"/>
    </location>
</feature>
<feature type="binding site" evidence="1">
    <location>
        <position position="215"/>
    </location>
    <ligand>
        <name>Mg(2+)</name>
        <dbReference type="ChEBI" id="CHEBI:18420"/>
        <label>1</label>
    </ligand>
</feature>
<evidence type="ECO:0000256" key="2">
    <source>
        <dbReference type="SAM" id="MobiDB-lite"/>
    </source>
</evidence>
<dbReference type="PANTHER" id="PTHR16222:SF12">
    <property type="entry name" value="ADP-RIBOSYLGLYCOHYDROLASE-RELATED"/>
    <property type="match status" value="1"/>
</dbReference>
<keyword evidence="3" id="KW-0812">Transmembrane</keyword>
<keyword evidence="3" id="KW-0472">Membrane</keyword>
<proteinExistence type="predicted"/>
<dbReference type="PANTHER" id="PTHR16222">
    <property type="entry name" value="ADP-RIBOSYLGLYCOHYDROLASE"/>
    <property type="match status" value="1"/>
</dbReference>
<dbReference type="InterPro" id="IPR050792">
    <property type="entry name" value="ADP-ribosylglycohydrolase"/>
</dbReference>
<keyword evidence="3" id="KW-1133">Transmembrane helix</keyword>
<organism evidence="4 5">
    <name type="scientific">Streptococcus suis</name>
    <dbReference type="NCBI Taxonomy" id="1307"/>
    <lineage>
        <taxon>Bacteria</taxon>
        <taxon>Bacillati</taxon>
        <taxon>Bacillota</taxon>
        <taxon>Bacilli</taxon>
        <taxon>Lactobacillales</taxon>
        <taxon>Streptococcaceae</taxon>
        <taxon>Streptococcus</taxon>
    </lineage>
</organism>
<dbReference type="EMBL" id="SSXK01000009">
    <property type="protein sequence ID" value="TII04459.1"/>
    <property type="molecule type" value="Genomic_DNA"/>
</dbReference>
<feature type="binding site" evidence="1">
    <location>
        <position position="34"/>
    </location>
    <ligand>
        <name>Mg(2+)</name>
        <dbReference type="ChEBI" id="CHEBI:18420"/>
        <label>1</label>
    </ligand>
</feature>
<comment type="caution">
    <text evidence="4">The sequence shown here is derived from an EMBL/GenBank/DDBJ whole genome shotgun (WGS) entry which is preliminary data.</text>
</comment>
<name>A0A4T2GXV9_STRSU</name>
<evidence type="ECO:0008006" key="6">
    <source>
        <dbReference type="Google" id="ProtNLM"/>
    </source>
</evidence>
<dbReference type="InterPro" id="IPR005502">
    <property type="entry name" value="Ribosyl_crysJ1"/>
</dbReference>
<protein>
    <recommendedName>
        <fullName evidence="6">ADP-ribosylglycohydrolase</fullName>
    </recommendedName>
</protein>
<evidence type="ECO:0000256" key="1">
    <source>
        <dbReference type="PIRSR" id="PIRSR605502-1"/>
    </source>
</evidence>
<comment type="cofactor">
    <cofactor evidence="1">
        <name>Mg(2+)</name>
        <dbReference type="ChEBI" id="CHEBI:18420"/>
    </cofactor>
    <text evidence="1">Binds 2 magnesium ions per subunit.</text>
</comment>
<evidence type="ECO:0000313" key="4">
    <source>
        <dbReference type="EMBL" id="TII04459.1"/>
    </source>
</evidence>
<gene>
    <name evidence="4" type="ORF">E8L09_04125</name>
</gene>
<sequence length="672" mass="72033">MFGAIVGDVIGSRFEGRNNKSKKFDLFHPTCRFTDDSVMTAAVAASFLGLNEPFEDLEKALVLNMKDFGKLYPIAGYGPQFKKWIECKDSDSYNSFGNGSAMRVSACGHVGKSLEETLDLAERVASVTHNHPEGIKGAQAVAGAIFLARTGKTKEEIRQFVTDHFYNLDFTLDAIRPTYQFDSSCQGSVPQAIVAFLEATDFEDAIRNAISLGGDSDTLAAITGSIAEVFFGIPDEIVYQTTDFLPSLIMEVSYYFEQDYPSKGLRNSYEDDGKTEPISLFQLIDDCIGRIIPKGTPVEILEEYPSGEIKIQPDEQYVQLDFAAFDKNLIEKAKKNKEQVPFDLVIEGVQNVVDNSLEMLGQIGNEVGKGVGIVGNETGKAVQGTAEFLGQIGNEVGKGLGVVGNEAGKAVQGTAEFLGQIGNEVGKGLDVVGNEAGKAVQGTAEFLGQIGADLGKGWNQLWNPPKKASQTKKEDKQASVKNSGIKKNANKKMHFDSMDSLQGVVHIVNEAGLSTLDPNRVMADSPLKDVLAMGLGAGLGGVVSYGALYALGTAGLSAAGITSGLAAAGALIGGGMVAGFFVLAAPVAILAGGGLAIANILNQQHLQQEKKRLYKVALQKHQAIIEALKTENQENKERIDYLTSLNILLQKVIEELKEDLGNRDETEQAEPV</sequence>
<reference evidence="4 5" key="1">
    <citation type="submission" date="2019-04" db="EMBL/GenBank/DDBJ databases">
        <title>Genome analysis of Streptococcus suis strain WUSS286.</title>
        <authorList>
            <person name="Chen H."/>
            <person name="Gao X."/>
            <person name="Wu Z."/>
        </authorList>
    </citation>
    <scope>NUCLEOTIDE SEQUENCE [LARGE SCALE GENOMIC DNA]</scope>
    <source>
        <strain evidence="4 5">WUSS286</strain>
    </source>
</reference>
<keyword evidence="1" id="KW-0479">Metal-binding</keyword>
<evidence type="ECO:0000256" key="3">
    <source>
        <dbReference type="SAM" id="Phobius"/>
    </source>
</evidence>
<evidence type="ECO:0000313" key="5">
    <source>
        <dbReference type="Proteomes" id="UP000306426"/>
    </source>
</evidence>
<accession>A0A4T2GXV9</accession>
<dbReference type="InterPro" id="IPR036705">
    <property type="entry name" value="Ribosyl_crysJ1_sf"/>
</dbReference>
<keyword evidence="1" id="KW-0460">Magnesium</keyword>
<dbReference type="Gene3D" id="1.10.4080.10">
    <property type="entry name" value="ADP-ribosylation/Crystallin J1"/>
    <property type="match status" value="1"/>
</dbReference>
<feature type="transmembrane region" description="Helical" evidence="3">
    <location>
        <begin position="530"/>
        <end position="551"/>
    </location>
</feature>
<dbReference type="Proteomes" id="UP000306426">
    <property type="component" value="Unassembled WGS sequence"/>
</dbReference>
<feature type="region of interest" description="Disordered" evidence="2">
    <location>
        <begin position="461"/>
        <end position="483"/>
    </location>
</feature>
<feature type="binding site" evidence="1">
    <location>
        <position position="218"/>
    </location>
    <ligand>
        <name>Mg(2+)</name>
        <dbReference type="ChEBI" id="CHEBI:18420"/>
        <label>1</label>
    </ligand>
</feature>